<comment type="similarity">
    <text evidence="1 2">Belongs to the anti-sigma-factor antagonist family.</text>
</comment>
<dbReference type="CDD" id="cd07043">
    <property type="entry name" value="STAS_anti-anti-sigma_factors"/>
    <property type="match status" value="1"/>
</dbReference>
<dbReference type="PANTHER" id="PTHR33495">
    <property type="entry name" value="ANTI-SIGMA FACTOR ANTAGONIST TM_1081-RELATED-RELATED"/>
    <property type="match status" value="1"/>
</dbReference>
<evidence type="ECO:0000313" key="6">
    <source>
        <dbReference type="Proteomes" id="UP000572680"/>
    </source>
</evidence>
<evidence type="ECO:0000256" key="1">
    <source>
        <dbReference type="ARBA" id="ARBA00009013"/>
    </source>
</evidence>
<feature type="compositionally biased region" description="Polar residues" evidence="3">
    <location>
        <begin position="1"/>
        <end position="13"/>
    </location>
</feature>
<proteinExistence type="inferred from homology"/>
<dbReference type="SUPFAM" id="SSF52091">
    <property type="entry name" value="SpoIIaa-like"/>
    <property type="match status" value="1"/>
</dbReference>
<gene>
    <name evidence="5" type="ORF">HNR61_007672</name>
</gene>
<dbReference type="InterPro" id="IPR002645">
    <property type="entry name" value="STAS_dom"/>
</dbReference>
<dbReference type="AlphaFoldDB" id="A0A7W3QQR0"/>
<dbReference type="Pfam" id="PF01740">
    <property type="entry name" value="STAS"/>
    <property type="match status" value="1"/>
</dbReference>
<feature type="domain" description="STAS" evidence="4">
    <location>
        <begin position="24"/>
        <end position="133"/>
    </location>
</feature>
<reference evidence="5 6" key="1">
    <citation type="submission" date="2020-08" db="EMBL/GenBank/DDBJ databases">
        <title>Genomic Encyclopedia of Type Strains, Phase IV (KMG-IV): sequencing the most valuable type-strain genomes for metagenomic binning, comparative biology and taxonomic classification.</title>
        <authorList>
            <person name="Goeker M."/>
        </authorList>
    </citation>
    <scope>NUCLEOTIDE SEQUENCE [LARGE SCALE GENOMIC DNA]</scope>
    <source>
        <strain evidence="5 6">DSM 44197</strain>
    </source>
</reference>
<evidence type="ECO:0000256" key="3">
    <source>
        <dbReference type="SAM" id="MobiDB-lite"/>
    </source>
</evidence>
<dbReference type="InterPro" id="IPR036513">
    <property type="entry name" value="STAS_dom_sf"/>
</dbReference>
<dbReference type="PANTHER" id="PTHR33495:SF2">
    <property type="entry name" value="ANTI-SIGMA FACTOR ANTAGONIST TM_1081-RELATED"/>
    <property type="match status" value="1"/>
</dbReference>
<evidence type="ECO:0000313" key="5">
    <source>
        <dbReference type="EMBL" id="MBA8955990.1"/>
    </source>
</evidence>
<keyword evidence="6" id="KW-1185">Reference proteome</keyword>
<name>A0A7W3QQR0_ACTNM</name>
<feature type="region of interest" description="Disordered" evidence="3">
    <location>
        <begin position="1"/>
        <end position="20"/>
    </location>
</feature>
<dbReference type="RefSeq" id="WP_182847948.1">
    <property type="nucleotide sequence ID" value="NZ_BAAALP010000080.1"/>
</dbReference>
<sequence length="145" mass="15486">MGQNGTSGSTSPPNRLPGETLGGLQVQVTQRSGYAVVTAAGTIDLTTGQLLDQALEQVAELTRAAVLLDIAAVRFCDSSGLKVFVRWHHKLERQGMSLVVCAASDPLARTFALTGLDQALYQRPDVGEALRWLDTGHTRLTSARP</sequence>
<dbReference type="InterPro" id="IPR003658">
    <property type="entry name" value="Anti-sigma_ant"/>
</dbReference>
<dbReference type="EMBL" id="JACJIA010000014">
    <property type="protein sequence ID" value="MBA8955990.1"/>
    <property type="molecule type" value="Genomic_DNA"/>
</dbReference>
<protein>
    <recommendedName>
        <fullName evidence="2">Anti-sigma factor antagonist</fullName>
    </recommendedName>
</protein>
<evidence type="ECO:0000259" key="4">
    <source>
        <dbReference type="PROSITE" id="PS50801"/>
    </source>
</evidence>
<dbReference type="PROSITE" id="PS50801">
    <property type="entry name" value="STAS"/>
    <property type="match status" value="1"/>
</dbReference>
<dbReference type="Gene3D" id="3.30.750.24">
    <property type="entry name" value="STAS domain"/>
    <property type="match status" value="1"/>
</dbReference>
<comment type="caution">
    <text evidence="5">The sequence shown here is derived from an EMBL/GenBank/DDBJ whole genome shotgun (WGS) entry which is preliminary data.</text>
</comment>
<evidence type="ECO:0000256" key="2">
    <source>
        <dbReference type="RuleBase" id="RU003749"/>
    </source>
</evidence>
<organism evidence="5 6">
    <name type="scientific">Actinomadura namibiensis</name>
    <dbReference type="NCBI Taxonomy" id="182080"/>
    <lineage>
        <taxon>Bacteria</taxon>
        <taxon>Bacillati</taxon>
        <taxon>Actinomycetota</taxon>
        <taxon>Actinomycetes</taxon>
        <taxon>Streptosporangiales</taxon>
        <taxon>Thermomonosporaceae</taxon>
        <taxon>Actinomadura</taxon>
    </lineage>
</organism>
<accession>A0A7W3QQR0</accession>
<dbReference type="Proteomes" id="UP000572680">
    <property type="component" value="Unassembled WGS sequence"/>
</dbReference>
<dbReference type="NCBIfam" id="TIGR00377">
    <property type="entry name" value="ant_ant_sig"/>
    <property type="match status" value="1"/>
</dbReference>
<dbReference type="GO" id="GO:0043856">
    <property type="term" value="F:anti-sigma factor antagonist activity"/>
    <property type="evidence" value="ECO:0007669"/>
    <property type="project" value="InterPro"/>
</dbReference>